<accession>A0A919MX60</accession>
<dbReference type="PANTHER" id="PTHR34473:SF3">
    <property type="entry name" value="TRANSMEMBRANE PROTEIN-RELATED"/>
    <property type="match status" value="1"/>
</dbReference>
<protein>
    <recommendedName>
        <fullName evidence="2">YdbS-like PH domain-containing protein</fullName>
    </recommendedName>
</protein>
<reference evidence="3" key="1">
    <citation type="submission" date="2021-01" db="EMBL/GenBank/DDBJ databases">
        <title>Whole genome shotgun sequence of Actinoplanes rishiriensis NBRC 108556.</title>
        <authorList>
            <person name="Komaki H."/>
            <person name="Tamura T."/>
        </authorList>
    </citation>
    <scope>NUCLEOTIDE SEQUENCE</scope>
    <source>
        <strain evidence="3">NBRC 108556</strain>
    </source>
</reference>
<feature type="transmembrane region" description="Helical" evidence="1">
    <location>
        <begin position="389"/>
        <end position="406"/>
    </location>
</feature>
<feature type="domain" description="YdbS-like PH" evidence="2">
    <location>
        <begin position="64"/>
        <end position="141"/>
    </location>
</feature>
<dbReference type="Pfam" id="PF03703">
    <property type="entry name" value="bPH_2"/>
    <property type="match status" value="2"/>
</dbReference>
<evidence type="ECO:0000259" key="2">
    <source>
        <dbReference type="Pfam" id="PF03703"/>
    </source>
</evidence>
<keyword evidence="1" id="KW-0812">Transmembrane</keyword>
<comment type="caution">
    <text evidence="3">The sequence shown here is derived from an EMBL/GenBank/DDBJ whole genome shotgun (WGS) entry which is preliminary data.</text>
</comment>
<dbReference type="InterPro" id="IPR005182">
    <property type="entry name" value="YdbS-like_PH"/>
</dbReference>
<evidence type="ECO:0000256" key="1">
    <source>
        <dbReference type="SAM" id="Phobius"/>
    </source>
</evidence>
<name>A0A919MX60_9ACTN</name>
<feature type="transmembrane region" description="Helical" evidence="1">
    <location>
        <begin position="43"/>
        <end position="62"/>
    </location>
</feature>
<proteinExistence type="predicted"/>
<gene>
    <name evidence="3" type="ORF">Ari01nite_60230</name>
</gene>
<dbReference type="InterPro" id="IPR014529">
    <property type="entry name" value="UCP026631"/>
</dbReference>
<keyword evidence="4" id="KW-1185">Reference proteome</keyword>
<organism evidence="3 4">
    <name type="scientific">Paractinoplanes rishiriensis</name>
    <dbReference type="NCBI Taxonomy" id="1050105"/>
    <lineage>
        <taxon>Bacteria</taxon>
        <taxon>Bacillati</taxon>
        <taxon>Actinomycetota</taxon>
        <taxon>Actinomycetes</taxon>
        <taxon>Micromonosporales</taxon>
        <taxon>Micromonosporaceae</taxon>
        <taxon>Paractinoplanes</taxon>
    </lineage>
</organism>
<keyword evidence="1" id="KW-0472">Membrane</keyword>
<dbReference type="RefSeq" id="WP_203785573.1">
    <property type="nucleotide sequence ID" value="NZ_BOMV01000063.1"/>
</dbReference>
<feature type="transmembrane region" description="Helical" evidence="1">
    <location>
        <begin position="16"/>
        <end position="37"/>
    </location>
</feature>
<feature type="transmembrane region" description="Helical" evidence="1">
    <location>
        <begin position="360"/>
        <end position="383"/>
    </location>
</feature>
<feature type="domain" description="YdbS-like PH" evidence="2">
    <location>
        <begin position="403"/>
        <end position="475"/>
    </location>
</feature>
<evidence type="ECO:0000313" key="3">
    <source>
        <dbReference type="EMBL" id="GIE98558.1"/>
    </source>
</evidence>
<evidence type="ECO:0000313" key="4">
    <source>
        <dbReference type="Proteomes" id="UP000636960"/>
    </source>
</evidence>
<keyword evidence="1" id="KW-1133">Transmembrane helix</keyword>
<sequence length="496" mass="54616">MTSAEVPWRRLSVRTFYLALLRALVAMVPGYLGLVVLNDGSPVWVLVAGSFFGLLGSLGDLVRWQTTRYRVTPDRVEMRTGWLARKHRTVGRDRIRSVDSTARGLSRLLGLRTVHIGSGEAQSSFQLNALDTGHAERLQQELMHGTTRTAGETGTEADSEHAEPETVIARLRRDWIPLNVITVWAPLVVAGPVVGAYWFLRPFGVDLLDYGRGLVDWSPLIVVVAVLVAYPIGIALKAGTFLLEWWNFQLVRVGTPPATALVTRRGLINTQTVSRDDERMRGIAFAEPLWWRWLHLTETKVITTGLGTSGQSPTSTVLPRIRMAEARDLAARILPDGHRPLEAPLRSHPRGALVRRLGWALWWPALLAGALLLFAVSGALPYWAVPLPFALLPLGLPLAVAAYRALGHASTGPYLVVRRGPLTRTTVALQDRAVIGWTFQQSLFQRRGNRIDVGIATAAGERAYHAYDMGVDQALTFALSATPDLAAQFLEPAETR</sequence>
<dbReference type="AlphaFoldDB" id="A0A919MX60"/>
<dbReference type="EMBL" id="BOMV01000063">
    <property type="protein sequence ID" value="GIE98558.1"/>
    <property type="molecule type" value="Genomic_DNA"/>
</dbReference>
<dbReference type="Proteomes" id="UP000636960">
    <property type="component" value="Unassembled WGS sequence"/>
</dbReference>
<dbReference type="PIRSF" id="PIRSF026631">
    <property type="entry name" value="UCP026631"/>
    <property type="match status" value="1"/>
</dbReference>
<feature type="transmembrane region" description="Helical" evidence="1">
    <location>
        <begin position="220"/>
        <end position="243"/>
    </location>
</feature>
<dbReference type="PANTHER" id="PTHR34473">
    <property type="entry name" value="UPF0699 TRANSMEMBRANE PROTEIN YDBS"/>
    <property type="match status" value="1"/>
</dbReference>
<feature type="transmembrane region" description="Helical" evidence="1">
    <location>
        <begin position="178"/>
        <end position="200"/>
    </location>
</feature>